<evidence type="ECO:0000256" key="5">
    <source>
        <dbReference type="ARBA" id="ARBA00022989"/>
    </source>
</evidence>
<dbReference type="InterPro" id="IPR000515">
    <property type="entry name" value="MetI-like"/>
</dbReference>
<dbReference type="Gene3D" id="1.10.3720.10">
    <property type="entry name" value="MetI-like"/>
    <property type="match status" value="1"/>
</dbReference>
<dbReference type="EMBL" id="JABXXP010000298">
    <property type="protein sequence ID" value="NVN11964.1"/>
    <property type="molecule type" value="Genomic_DNA"/>
</dbReference>
<evidence type="ECO:0000256" key="7">
    <source>
        <dbReference type="RuleBase" id="RU363032"/>
    </source>
</evidence>
<organism evidence="9 10">
    <name type="scientific">Nguyenibacter vanlangensis</name>
    <dbReference type="NCBI Taxonomy" id="1216886"/>
    <lineage>
        <taxon>Bacteria</taxon>
        <taxon>Pseudomonadati</taxon>
        <taxon>Pseudomonadota</taxon>
        <taxon>Alphaproteobacteria</taxon>
        <taxon>Acetobacterales</taxon>
        <taxon>Acetobacteraceae</taxon>
        <taxon>Nguyenibacter</taxon>
    </lineage>
</organism>
<dbReference type="GO" id="GO:0071916">
    <property type="term" value="F:dipeptide transmembrane transporter activity"/>
    <property type="evidence" value="ECO:0007669"/>
    <property type="project" value="TreeGrafter"/>
</dbReference>
<dbReference type="SUPFAM" id="SSF161098">
    <property type="entry name" value="MetI-like"/>
    <property type="match status" value="1"/>
</dbReference>
<proteinExistence type="inferred from homology"/>
<evidence type="ECO:0000313" key="10">
    <source>
        <dbReference type="Proteomes" id="UP000534870"/>
    </source>
</evidence>
<dbReference type="Pfam" id="PF00528">
    <property type="entry name" value="BPD_transp_1"/>
    <property type="match status" value="1"/>
</dbReference>
<feature type="transmembrane region" description="Helical" evidence="7">
    <location>
        <begin position="21"/>
        <end position="40"/>
    </location>
</feature>
<evidence type="ECO:0000256" key="6">
    <source>
        <dbReference type="ARBA" id="ARBA00023136"/>
    </source>
</evidence>
<comment type="caution">
    <text evidence="9">The sequence shown here is derived from an EMBL/GenBank/DDBJ whole genome shotgun (WGS) entry which is preliminary data.</text>
</comment>
<dbReference type="GO" id="GO:0005886">
    <property type="term" value="C:plasma membrane"/>
    <property type="evidence" value="ECO:0007669"/>
    <property type="project" value="UniProtKB-SubCell"/>
</dbReference>
<dbReference type="InterPro" id="IPR050366">
    <property type="entry name" value="BP-dependent_transpt_permease"/>
</dbReference>
<reference evidence="9 10" key="1">
    <citation type="submission" date="2020-06" db="EMBL/GenBank/DDBJ databases">
        <title>Description of novel acetic acid bacteria.</title>
        <authorList>
            <person name="Sombolestani A."/>
        </authorList>
    </citation>
    <scope>NUCLEOTIDE SEQUENCE [LARGE SCALE GENOMIC DNA]</scope>
    <source>
        <strain evidence="9 10">LMG 31431</strain>
    </source>
</reference>
<dbReference type="PANTHER" id="PTHR43386:SF3">
    <property type="entry name" value="GLUTATHIONE TRANSPORT SYSTEM PERMEASE PROTEIN GSID"/>
    <property type="match status" value="1"/>
</dbReference>
<gene>
    <name evidence="9" type="ORF">HUK84_12695</name>
</gene>
<comment type="similarity">
    <text evidence="7">Belongs to the binding-protein-dependent transport system permease family.</text>
</comment>
<keyword evidence="6 7" id="KW-0472">Membrane</keyword>
<evidence type="ECO:0000259" key="8">
    <source>
        <dbReference type="PROSITE" id="PS50928"/>
    </source>
</evidence>
<dbReference type="InterPro" id="IPR035906">
    <property type="entry name" value="MetI-like_sf"/>
</dbReference>
<accession>A0A7Y7M7F9</accession>
<evidence type="ECO:0000256" key="2">
    <source>
        <dbReference type="ARBA" id="ARBA00022448"/>
    </source>
</evidence>
<name>A0A7Y7M7F9_9PROT</name>
<feature type="domain" description="ABC transmembrane type-1" evidence="8">
    <location>
        <begin position="81"/>
        <end position="270"/>
    </location>
</feature>
<evidence type="ECO:0000256" key="3">
    <source>
        <dbReference type="ARBA" id="ARBA00022475"/>
    </source>
</evidence>
<feature type="transmembrane region" description="Helical" evidence="7">
    <location>
        <begin position="206"/>
        <end position="227"/>
    </location>
</feature>
<evidence type="ECO:0000313" key="9">
    <source>
        <dbReference type="EMBL" id="NVN11964.1"/>
    </source>
</evidence>
<feature type="transmembrane region" description="Helical" evidence="7">
    <location>
        <begin position="87"/>
        <end position="109"/>
    </location>
</feature>
<dbReference type="PROSITE" id="PS50928">
    <property type="entry name" value="ABC_TM1"/>
    <property type="match status" value="1"/>
</dbReference>
<feature type="transmembrane region" description="Helical" evidence="7">
    <location>
        <begin position="247"/>
        <end position="267"/>
    </location>
</feature>
<keyword evidence="3" id="KW-1003">Cell membrane</keyword>
<dbReference type="Proteomes" id="UP000534870">
    <property type="component" value="Unassembled WGS sequence"/>
</dbReference>
<comment type="subcellular location">
    <subcellularLocation>
        <location evidence="1 7">Cell membrane</location>
        <topology evidence="1 7">Multi-pass membrane protein</topology>
    </subcellularLocation>
</comment>
<evidence type="ECO:0000256" key="4">
    <source>
        <dbReference type="ARBA" id="ARBA00022692"/>
    </source>
</evidence>
<keyword evidence="5 7" id="KW-1133">Transmembrane helix</keyword>
<protein>
    <submittedName>
        <fullName evidence="9">ABC transporter permease</fullName>
    </submittedName>
</protein>
<dbReference type="PANTHER" id="PTHR43386">
    <property type="entry name" value="OLIGOPEPTIDE TRANSPORT SYSTEM PERMEASE PROTEIN APPC"/>
    <property type="match status" value="1"/>
</dbReference>
<keyword evidence="4 7" id="KW-0812">Transmembrane</keyword>
<keyword evidence="2 7" id="KW-0813">Transport</keyword>
<dbReference type="AlphaFoldDB" id="A0A7Y7M7F9"/>
<evidence type="ECO:0000256" key="1">
    <source>
        <dbReference type="ARBA" id="ARBA00004651"/>
    </source>
</evidence>
<dbReference type="CDD" id="cd06261">
    <property type="entry name" value="TM_PBP2"/>
    <property type="match status" value="1"/>
</dbReference>
<sequence length="277" mass="29089">MMSARIATRIAARLDDIPPGLLLAWLFVAMLALMTVWPSGFTHYSGIRGAAAEHLQAPGHRHWFGTDQLGRDMFARVAYGATNTLRAALLAVSIGLTVGAILGLLAGATGGRADSLIMAGVDIVLSIPELLLSLSIVILLGFGTVHAAISVGIAQIAGFARIVRGDALRVRNSEFVEAAYGCGSSHAGVLWRHILPNCLSSAASLAVLRFSTAILSIATLGFLGYGTPPPTPEWGLMIAEGRNYLATAWWMTSFPGLAVLCVSLAAYRISHAIGTRA</sequence>